<dbReference type="Proteomes" id="UP001520878">
    <property type="component" value="Unassembled WGS sequence"/>
</dbReference>
<dbReference type="NCBIfam" id="TIGR02917">
    <property type="entry name" value="PEP_TPR_lipo"/>
    <property type="match status" value="1"/>
</dbReference>
<keyword evidence="2 3" id="KW-0802">TPR repeat</keyword>
<evidence type="ECO:0000256" key="3">
    <source>
        <dbReference type="PROSITE-ProRule" id="PRU00339"/>
    </source>
</evidence>
<feature type="repeat" description="TPR" evidence="3">
    <location>
        <begin position="462"/>
        <end position="495"/>
    </location>
</feature>
<dbReference type="SMART" id="SM00028">
    <property type="entry name" value="TPR"/>
    <property type="match status" value="11"/>
</dbReference>
<dbReference type="PROSITE" id="PS50005">
    <property type="entry name" value="TPR"/>
    <property type="match status" value="3"/>
</dbReference>
<protein>
    <submittedName>
        <fullName evidence="5">PEP-CTERM system TPR-repeat protein PrsT</fullName>
    </submittedName>
</protein>
<dbReference type="Pfam" id="PF14559">
    <property type="entry name" value="TPR_19"/>
    <property type="match status" value="5"/>
</dbReference>
<dbReference type="InterPro" id="IPR014266">
    <property type="entry name" value="PEP-CTERM_TPR_PrsT"/>
</dbReference>
<evidence type="ECO:0000256" key="4">
    <source>
        <dbReference type="SAM" id="SignalP"/>
    </source>
</evidence>
<feature type="repeat" description="TPR" evidence="3">
    <location>
        <begin position="801"/>
        <end position="834"/>
    </location>
</feature>
<dbReference type="Gene3D" id="1.25.40.10">
    <property type="entry name" value="Tetratricopeptide repeat domain"/>
    <property type="match status" value="5"/>
</dbReference>
<comment type="caution">
    <text evidence="5">The sequence shown here is derived from an EMBL/GenBank/DDBJ whole genome shotgun (WGS) entry which is preliminary data.</text>
</comment>
<dbReference type="RefSeq" id="WP_229162367.1">
    <property type="nucleotide sequence ID" value="NZ_JAJEWP010000006.1"/>
</dbReference>
<dbReference type="EMBL" id="JAJEWP010000006">
    <property type="protein sequence ID" value="MCC2617939.1"/>
    <property type="molecule type" value="Genomic_DNA"/>
</dbReference>
<accession>A0ABS8GBI5</accession>
<dbReference type="InterPro" id="IPR019734">
    <property type="entry name" value="TPR_rpt"/>
</dbReference>
<dbReference type="Pfam" id="PF13432">
    <property type="entry name" value="TPR_16"/>
    <property type="match status" value="1"/>
</dbReference>
<gene>
    <name evidence="5" type="primary">prsT</name>
    <name evidence="5" type="ORF">LJ739_16925</name>
</gene>
<keyword evidence="1" id="KW-0677">Repeat</keyword>
<dbReference type="InterPro" id="IPR011990">
    <property type="entry name" value="TPR-like_helical_dom_sf"/>
</dbReference>
<organism evidence="5 6">
    <name type="scientific">Fluctibacter halophilus</name>
    <dbReference type="NCBI Taxonomy" id="226011"/>
    <lineage>
        <taxon>Bacteria</taxon>
        <taxon>Pseudomonadati</taxon>
        <taxon>Pseudomonadota</taxon>
        <taxon>Gammaproteobacteria</taxon>
        <taxon>Alteromonadales</taxon>
        <taxon>Alteromonadaceae</taxon>
        <taxon>Fluctibacter</taxon>
    </lineage>
</organism>
<proteinExistence type="predicted"/>
<evidence type="ECO:0000256" key="1">
    <source>
        <dbReference type="ARBA" id="ARBA00022737"/>
    </source>
</evidence>
<feature type="repeat" description="TPR" evidence="3">
    <location>
        <begin position="55"/>
        <end position="88"/>
    </location>
</feature>
<evidence type="ECO:0000256" key="2">
    <source>
        <dbReference type="ARBA" id="ARBA00022803"/>
    </source>
</evidence>
<evidence type="ECO:0000313" key="5">
    <source>
        <dbReference type="EMBL" id="MCC2617939.1"/>
    </source>
</evidence>
<keyword evidence="6" id="KW-1185">Reference proteome</keyword>
<dbReference type="PROSITE" id="PS51257">
    <property type="entry name" value="PROKAR_LIPOPROTEIN"/>
    <property type="match status" value="1"/>
</dbReference>
<dbReference type="PANTHER" id="PTHR44943:SF8">
    <property type="entry name" value="TPR REPEAT-CONTAINING PROTEIN MJ0263"/>
    <property type="match status" value="1"/>
</dbReference>
<name>A0ABS8GBI5_9ALTE</name>
<feature type="signal peptide" evidence="4">
    <location>
        <begin position="1"/>
        <end position="22"/>
    </location>
</feature>
<reference evidence="5 6" key="1">
    <citation type="submission" date="2021-10" db="EMBL/GenBank/DDBJ databases">
        <title>Draft genome of Aestuariibacter halophilus JC2043.</title>
        <authorList>
            <person name="Emsley S.A."/>
            <person name="Pfannmuller K.M."/>
            <person name="Ushijima B."/>
            <person name="Saw J.H."/>
            <person name="Videau P."/>
        </authorList>
    </citation>
    <scope>NUCLEOTIDE SEQUENCE [LARGE SCALE GENOMIC DNA]</scope>
    <source>
        <strain evidence="5 6">JC2043</strain>
    </source>
</reference>
<dbReference type="PANTHER" id="PTHR44943">
    <property type="entry name" value="CELLULOSE SYNTHASE OPERON PROTEIN C"/>
    <property type="match status" value="1"/>
</dbReference>
<dbReference type="Pfam" id="PF13431">
    <property type="entry name" value="TPR_17"/>
    <property type="match status" value="1"/>
</dbReference>
<dbReference type="InterPro" id="IPR051685">
    <property type="entry name" value="Ycf3/AcsC/BcsC/TPR_MFPF"/>
</dbReference>
<sequence length="915" mass="99710">MKKALWLILLSALMGCSGQTSEEHIENAQKFVAQNNFEAAVVELKNAVQQSPQSATARFELGKVYLAMNDFDSAEKELNRALEYGQPASEVIPLLSKAYQRTGAHAALTELDVAAAGMSDAEKAEAGFFKLQSLVQLDRREDALAQIEELGALDTNSVYKGLILAYQPLLQDDTQGALTAIEALRKQSPFNPDVLKLQGQVLLMLQRPEQAADVYQVYVQQFPDDKQIIFILSSLLVEAGRMDEAQVHVDRLLADHPDHPMLNQLKATIAAGEGQHALAQQHAERAITLGRGDPALRLIAGYAAYQNKDFESAAEHLSFVASSLPDNHPALKMLAAAQLQLGQSGEASDVLTRLDSITEQDAPLFSSTGLALIKQGSLKQAREMVERSADISRSADDLARLGVLKLSLNDVEGIVDLEQAVSQSPQLPGVRTTLATAYLAAGQLDKAEALANQWLSTNPDDAEAHLLLGEVASRNNDWAAAQQAFERALAAQPDMLQAKLALANLAFKQGDMDSAQQQVTAVINEAPDYLPGLATHYLFFKRQQQGEEGMAPAVAAYQKAPQRTDLALLLARIYATEGRWSDVESVTGNVTVSDDVPVVYWALRGQALLKQQKVEQAQAHYDAWLTEMPNNKQAVVGKLLLLDSQNKAKEALGLLDKVLTQRDDQQLHLLRAHFLTLTGQFDQAQNALQGLSKDVLDQPFVKSISARISVSQRDGETALPLASDAYEALPNSRNLIVLLAALELQGKTAEGIALLERHLQRAPEDIAAQMLLAERQIGGASGNASAIKTYVKALEQNPNNFVALNNLAYLYMEEGQLSQAAALANKAVEMQPENIAAVDTLAQIRVRQDDLDEALTLYQRIDLASLENDEIFLNYIEALLKAGRDTQAKRRLAARNVSNPDAQARLATLKAEYGI</sequence>
<dbReference type="SUPFAM" id="SSF48452">
    <property type="entry name" value="TPR-like"/>
    <property type="match status" value="5"/>
</dbReference>
<evidence type="ECO:0000313" key="6">
    <source>
        <dbReference type="Proteomes" id="UP001520878"/>
    </source>
</evidence>
<keyword evidence="4" id="KW-0732">Signal</keyword>
<feature type="chain" id="PRO_5045640351" evidence="4">
    <location>
        <begin position="23"/>
        <end position="915"/>
    </location>
</feature>